<dbReference type="EMBL" id="VSRR010021417">
    <property type="protein sequence ID" value="MPC63922.1"/>
    <property type="molecule type" value="Genomic_DNA"/>
</dbReference>
<dbReference type="AlphaFoldDB" id="A0A5B7GYJ7"/>
<evidence type="ECO:0000313" key="1">
    <source>
        <dbReference type="EMBL" id="MPC63922.1"/>
    </source>
</evidence>
<protein>
    <submittedName>
        <fullName evidence="1">Uncharacterized protein</fullName>
    </submittedName>
</protein>
<comment type="caution">
    <text evidence="1">The sequence shown here is derived from an EMBL/GenBank/DDBJ whole genome shotgun (WGS) entry which is preliminary data.</text>
</comment>
<sequence>MDCDSSSDDLPPPSHPSPLLFYVIHDQPSLTRRMGIIKSFKQGEERKPQRPSPTSTWATPHSVLTCTAYIGLLIPSALN</sequence>
<proteinExistence type="predicted"/>
<dbReference type="Proteomes" id="UP000324222">
    <property type="component" value="Unassembled WGS sequence"/>
</dbReference>
<gene>
    <name evidence="1" type="ORF">E2C01_058030</name>
</gene>
<keyword evidence="2" id="KW-1185">Reference proteome</keyword>
<organism evidence="1 2">
    <name type="scientific">Portunus trituberculatus</name>
    <name type="common">Swimming crab</name>
    <name type="synonym">Neptunus trituberculatus</name>
    <dbReference type="NCBI Taxonomy" id="210409"/>
    <lineage>
        <taxon>Eukaryota</taxon>
        <taxon>Metazoa</taxon>
        <taxon>Ecdysozoa</taxon>
        <taxon>Arthropoda</taxon>
        <taxon>Crustacea</taxon>
        <taxon>Multicrustacea</taxon>
        <taxon>Malacostraca</taxon>
        <taxon>Eumalacostraca</taxon>
        <taxon>Eucarida</taxon>
        <taxon>Decapoda</taxon>
        <taxon>Pleocyemata</taxon>
        <taxon>Brachyura</taxon>
        <taxon>Eubrachyura</taxon>
        <taxon>Portunoidea</taxon>
        <taxon>Portunidae</taxon>
        <taxon>Portuninae</taxon>
        <taxon>Portunus</taxon>
    </lineage>
</organism>
<accession>A0A5B7GYJ7</accession>
<reference evidence="1 2" key="1">
    <citation type="submission" date="2019-05" db="EMBL/GenBank/DDBJ databases">
        <title>Another draft genome of Portunus trituberculatus and its Hox gene families provides insights of decapod evolution.</title>
        <authorList>
            <person name="Jeong J.-H."/>
            <person name="Song I."/>
            <person name="Kim S."/>
            <person name="Choi T."/>
            <person name="Kim D."/>
            <person name="Ryu S."/>
            <person name="Kim W."/>
        </authorList>
    </citation>
    <scope>NUCLEOTIDE SEQUENCE [LARGE SCALE GENOMIC DNA]</scope>
    <source>
        <tissue evidence="1">Muscle</tissue>
    </source>
</reference>
<evidence type="ECO:0000313" key="2">
    <source>
        <dbReference type="Proteomes" id="UP000324222"/>
    </source>
</evidence>
<name>A0A5B7GYJ7_PORTR</name>